<evidence type="ECO:0000256" key="3">
    <source>
        <dbReference type="ARBA" id="ARBA00022801"/>
    </source>
</evidence>
<dbReference type="Gene3D" id="3.30.540.10">
    <property type="entry name" value="Fructose-1,6-Bisphosphatase, subunit A, domain 1"/>
    <property type="match status" value="1"/>
</dbReference>
<comment type="caution">
    <text evidence="6">The sequence shown here is derived from an EMBL/GenBank/DDBJ whole genome shotgun (WGS) entry which is preliminary data.</text>
</comment>
<protein>
    <submittedName>
        <fullName evidence="6">Inositol monophosphatase</fullName>
    </submittedName>
</protein>
<dbReference type="RefSeq" id="WP_135965256.1">
    <property type="nucleotide sequence ID" value="NZ_SRXT01000007.1"/>
</dbReference>
<dbReference type="PANTHER" id="PTHR20854">
    <property type="entry name" value="INOSITOL MONOPHOSPHATASE"/>
    <property type="match status" value="1"/>
</dbReference>
<dbReference type="PRINTS" id="PR00377">
    <property type="entry name" value="IMPHPHTASES"/>
</dbReference>
<dbReference type="SUPFAM" id="SSF56655">
    <property type="entry name" value="Carbohydrate phosphatase"/>
    <property type="match status" value="1"/>
</dbReference>
<sequence length="276" mass="29042">MPLADQVSALLRAVAAQVVLPRFRALASHEVTTKTAGEIVTVVDREAELRLHDGLAAIGLGARIIGEEAAEQDPALLDGAGEGLVWLIDPLDGTANFASGREPFGMMIALVEDGVPIEGWMLDPLSGRLCQAARGKGATVDGAPVRARPTGAARPRAALGTHFLARDRRERVHAEAELHLDIVPVPRCAAASYPRLALGEDDIALFQRILPWDHAAGALFLSEAGGRITHWDRSSYRVGGAGIGVLAAASEDLWEQAATVLLGPDAGLIELECPAS</sequence>
<dbReference type="EMBL" id="SRXT01000007">
    <property type="protein sequence ID" value="TGX50339.1"/>
    <property type="molecule type" value="Genomic_DNA"/>
</dbReference>
<evidence type="ECO:0000313" key="6">
    <source>
        <dbReference type="EMBL" id="TGX50339.1"/>
    </source>
</evidence>
<feature type="binding site" evidence="5">
    <location>
        <position position="92"/>
    </location>
    <ligand>
        <name>Mg(2+)</name>
        <dbReference type="ChEBI" id="CHEBI:18420"/>
        <label>1</label>
        <note>catalytic</note>
    </ligand>
</feature>
<feature type="binding site" evidence="5">
    <location>
        <position position="89"/>
    </location>
    <ligand>
        <name>Mg(2+)</name>
        <dbReference type="ChEBI" id="CHEBI:18420"/>
        <label>1</label>
        <note>catalytic</note>
    </ligand>
</feature>
<dbReference type="OrthoDB" id="9785695at2"/>
<feature type="binding site" evidence="5">
    <location>
        <position position="67"/>
    </location>
    <ligand>
        <name>Mg(2+)</name>
        <dbReference type="ChEBI" id="CHEBI:18420"/>
        <label>1</label>
        <note>catalytic</note>
    </ligand>
</feature>
<dbReference type="Pfam" id="PF00459">
    <property type="entry name" value="Inositol_P"/>
    <property type="match status" value="1"/>
</dbReference>
<evidence type="ECO:0000256" key="1">
    <source>
        <dbReference type="ARBA" id="ARBA00009759"/>
    </source>
</evidence>
<dbReference type="AlphaFoldDB" id="A0A4S1X328"/>
<feature type="binding site" evidence="5">
    <location>
        <position position="91"/>
    </location>
    <ligand>
        <name>Mg(2+)</name>
        <dbReference type="ChEBI" id="CHEBI:18420"/>
        <label>1</label>
        <note>catalytic</note>
    </ligand>
</feature>
<dbReference type="Proteomes" id="UP000306147">
    <property type="component" value="Unassembled WGS sequence"/>
</dbReference>
<evidence type="ECO:0000256" key="2">
    <source>
        <dbReference type="ARBA" id="ARBA00022723"/>
    </source>
</evidence>
<keyword evidence="4 5" id="KW-0460">Magnesium</keyword>
<keyword evidence="3" id="KW-0378">Hydrolase</keyword>
<dbReference type="GO" id="GO:0008934">
    <property type="term" value="F:inositol monophosphate 1-phosphatase activity"/>
    <property type="evidence" value="ECO:0007669"/>
    <property type="project" value="TreeGrafter"/>
</dbReference>
<gene>
    <name evidence="6" type="ORF">E5A73_18165</name>
</gene>
<accession>A0A4S1X328</accession>
<dbReference type="GO" id="GO:0006020">
    <property type="term" value="P:inositol metabolic process"/>
    <property type="evidence" value="ECO:0007669"/>
    <property type="project" value="TreeGrafter"/>
</dbReference>
<feature type="binding site" evidence="5">
    <location>
        <position position="213"/>
    </location>
    <ligand>
        <name>Mg(2+)</name>
        <dbReference type="ChEBI" id="CHEBI:18420"/>
        <label>1</label>
        <note>catalytic</note>
    </ligand>
</feature>
<dbReference type="GO" id="GO:0046872">
    <property type="term" value="F:metal ion binding"/>
    <property type="evidence" value="ECO:0007669"/>
    <property type="project" value="UniProtKB-KW"/>
</dbReference>
<keyword evidence="7" id="KW-1185">Reference proteome</keyword>
<proteinExistence type="inferred from homology"/>
<dbReference type="GO" id="GO:0007165">
    <property type="term" value="P:signal transduction"/>
    <property type="evidence" value="ECO:0007669"/>
    <property type="project" value="TreeGrafter"/>
</dbReference>
<evidence type="ECO:0000313" key="7">
    <source>
        <dbReference type="Proteomes" id="UP000306147"/>
    </source>
</evidence>
<evidence type="ECO:0000256" key="5">
    <source>
        <dbReference type="PIRSR" id="PIRSR600760-2"/>
    </source>
</evidence>
<dbReference type="InterPro" id="IPR000760">
    <property type="entry name" value="Inositol_monophosphatase-like"/>
</dbReference>
<comment type="cofactor">
    <cofactor evidence="5">
        <name>Mg(2+)</name>
        <dbReference type="ChEBI" id="CHEBI:18420"/>
    </cofactor>
</comment>
<dbReference type="InterPro" id="IPR020583">
    <property type="entry name" value="Inositol_monoP_metal-BS"/>
</dbReference>
<dbReference type="CDD" id="cd01637">
    <property type="entry name" value="IMPase_like"/>
    <property type="match status" value="1"/>
</dbReference>
<organism evidence="6 7">
    <name type="scientific">Sphingomonas gei</name>
    <dbReference type="NCBI Taxonomy" id="1395960"/>
    <lineage>
        <taxon>Bacteria</taxon>
        <taxon>Pseudomonadati</taxon>
        <taxon>Pseudomonadota</taxon>
        <taxon>Alphaproteobacteria</taxon>
        <taxon>Sphingomonadales</taxon>
        <taxon>Sphingomonadaceae</taxon>
        <taxon>Sphingomonas</taxon>
    </lineage>
</organism>
<name>A0A4S1X328_9SPHN</name>
<dbReference type="PANTHER" id="PTHR20854:SF4">
    <property type="entry name" value="INOSITOL-1-MONOPHOSPHATASE-RELATED"/>
    <property type="match status" value="1"/>
</dbReference>
<evidence type="ECO:0000256" key="4">
    <source>
        <dbReference type="ARBA" id="ARBA00022842"/>
    </source>
</evidence>
<comment type="similarity">
    <text evidence="1">Belongs to the inositol monophosphatase superfamily.</text>
</comment>
<keyword evidence="2 5" id="KW-0479">Metal-binding</keyword>
<dbReference type="PROSITE" id="PS00629">
    <property type="entry name" value="IMP_1"/>
    <property type="match status" value="1"/>
</dbReference>
<reference evidence="6 7" key="1">
    <citation type="submission" date="2019-04" db="EMBL/GenBank/DDBJ databases">
        <title>Sphingomonas psychrotolerans sp. nov., isolated from soil in the Tianshan Mountains, Xinjiang, China.</title>
        <authorList>
            <person name="Luo Y."/>
            <person name="Sheng H."/>
        </authorList>
    </citation>
    <scope>NUCLEOTIDE SEQUENCE [LARGE SCALE GENOMIC DNA]</scope>
    <source>
        <strain evidence="6 7">ZFGT-11</strain>
    </source>
</reference>
<dbReference type="Gene3D" id="3.40.190.80">
    <property type="match status" value="1"/>
</dbReference>